<proteinExistence type="predicted"/>
<dbReference type="InterPro" id="IPR010540">
    <property type="entry name" value="CmpB_TMEM229"/>
</dbReference>
<feature type="transmembrane region" description="Helical" evidence="1">
    <location>
        <begin position="34"/>
        <end position="51"/>
    </location>
</feature>
<gene>
    <name evidence="2" type="ORF">H9945_10710</name>
</gene>
<evidence type="ECO:0000313" key="3">
    <source>
        <dbReference type="Proteomes" id="UP000886803"/>
    </source>
</evidence>
<keyword evidence="1" id="KW-0812">Transmembrane</keyword>
<dbReference type="Proteomes" id="UP000886803">
    <property type="component" value="Unassembled WGS sequence"/>
</dbReference>
<feature type="transmembrane region" description="Helical" evidence="1">
    <location>
        <begin position="63"/>
        <end position="85"/>
    </location>
</feature>
<reference evidence="2" key="2">
    <citation type="submission" date="2021-04" db="EMBL/GenBank/DDBJ databases">
        <authorList>
            <person name="Gilroy R."/>
        </authorList>
    </citation>
    <scope>NUCLEOTIDE SEQUENCE</scope>
    <source>
        <strain evidence="2">ChiBcec8-13705</strain>
    </source>
</reference>
<protein>
    <submittedName>
        <fullName evidence="2">Uncharacterized protein</fullName>
    </submittedName>
</protein>
<reference evidence="2" key="1">
    <citation type="journal article" date="2021" name="PeerJ">
        <title>Extensive microbial diversity within the chicken gut microbiome revealed by metagenomics and culture.</title>
        <authorList>
            <person name="Gilroy R."/>
            <person name="Ravi A."/>
            <person name="Getino M."/>
            <person name="Pursley I."/>
            <person name="Horton D.L."/>
            <person name="Alikhan N.F."/>
            <person name="Baker D."/>
            <person name="Gharbi K."/>
            <person name="Hall N."/>
            <person name="Watson M."/>
            <person name="Adriaenssens E.M."/>
            <person name="Foster-Nyarko E."/>
            <person name="Jarju S."/>
            <person name="Secka A."/>
            <person name="Antonio M."/>
            <person name="Oren A."/>
            <person name="Chaudhuri R.R."/>
            <person name="La Ragione R."/>
            <person name="Hildebrand F."/>
            <person name="Pallen M.J."/>
        </authorList>
    </citation>
    <scope>NUCLEOTIDE SEQUENCE</scope>
    <source>
        <strain evidence="2">ChiBcec8-13705</strain>
    </source>
</reference>
<feature type="transmembrane region" description="Helical" evidence="1">
    <location>
        <begin position="105"/>
        <end position="123"/>
    </location>
</feature>
<keyword evidence="1" id="KW-1133">Transmembrane helix</keyword>
<dbReference type="Pfam" id="PF06541">
    <property type="entry name" value="ABC_trans_CmpB"/>
    <property type="match status" value="1"/>
</dbReference>
<name>A0A9D2M8U6_9FIRM</name>
<evidence type="ECO:0000256" key="1">
    <source>
        <dbReference type="SAM" id="Phobius"/>
    </source>
</evidence>
<sequence>MRSAQTRWEMTALFLLGGVGYLALELAWRGMTHWSMFWAGGGCLCLLQALARGPVRALPAQAGLGTAGVCVIELTIGVLTRGMGLEIWDYSAEWGNVAGLICPKYTLLWYLLCLWLLGVMRLLQRWTALPQKTYKQDYTCPAEA</sequence>
<accession>A0A9D2M8U6</accession>
<dbReference type="AlphaFoldDB" id="A0A9D2M8U6"/>
<evidence type="ECO:0000313" key="2">
    <source>
        <dbReference type="EMBL" id="HJB42954.1"/>
    </source>
</evidence>
<feature type="transmembrane region" description="Helical" evidence="1">
    <location>
        <begin position="12"/>
        <end position="28"/>
    </location>
</feature>
<comment type="caution">
    <text evidence="2">The sequence shown here is derived from an EMBL/GenBank/DDBJ whole genome shotgun (WGS) entry which is preliminary data.</text>
</comment>
<keyword evidence="1" id="KW-0472">Membrane</keyword>
<organism evidence="2 3">
    <name type="scientific">Candidatus Gemmiger avicola</name>
    <dbReference type="NCBI Taxonomy" id="2838605"/>
    <lineage>
        <taxon>Bacteria</taxon>
        <taxon>Bacillati</taxon>
        <taxon>Bacillota</taxon>
        <taxon>Clostridia</taxon>
        <taxon>Eubacteriales</taxon>
        <taxon>Gemmiger</taxon>
    </lineage>
</organism>
<dbReference type="EMBL" id="DWYG01000181">
    <property type="protein sequence ID" value="HJB42954.1"/>
    <property type="molecule type" value="Genomic_DNA"/>
</dbReference>